<feature type="region of interest" description="Disordered" evidence="3">
    <location>
        <begin position="513"/>
        <end position="548"/>
    </location>
</feature>
<accession>A0A3N2Q2Z8</accession>
<dbReference type="InterPro" id="IPR023780">
    <property type="entry name" value="Chromo_domain"/>
</dbReference>
<dbReference type="SMART" id="SM00298">
    <property type="entry name" value="CHROMO"/>
    <property type="match status" value="1"/>
</dbReference>
<evidence type="ECO:0000256" key="2">
    <source>
        <dbReference type="SAM" id="Coils"/>
    </source>
</evidence>
<evidence type="ECO:0000256" key="1">
    <source>
        <dbReference type="ARBA" id="ARBA00011353"/>
    </source>
</evidence>
<reference evidence="5 6" key="1">
    <citation type="journal article" date="2018" name="Mol. Ecol.">
        <title>The obligate alkalophilic soda-lake fungus Sodiomyces alkalinus has shifted to a protein diet.</title>
        <authorList>
            <person name="Grum-Grzhimaylo A.A."/>
            <person name="Falkoski D.L."/>
            <person name="van den Heuvel J."/>
            <person name="Valero-Jimenez C.A."/>
            <person name="Min B."/>
            <person name="Choi I.G."/>
            <person name="Lipzen A."/>
            <person name="Daum C.G."/>
            <person name="Aanen D.K."/>
            <person name="Tsang A."/>
            <person name="Henrissat B."/>
            <person name="Bilanenko E.N."/>
            <person name="de Vries R.P."/>
            <person name="van Kan J.A.L."/>
            <person name="Grigoriev I.V."/>
            <person name="Debets A.J.M."/>
        </authorList>
    </citation>
    <scope>NUCLEOTIDE SEQUENCE [LARGE SCALE GENOMIC DNA]</scope>
    <source>
        <strain evidence="5 6">F11</strain>
    </source>
</reference>
<dbReference type="Proteomes" id="UP000272025">
    <property type="component" value="Unassembled WGS sequence"/>
</dbReference>
<dbReference type="GeneID" id="39575034"/>
<dbReference type="SUPFAM" id="SSF54160">
    <property type="entry name" value="Chromo domain-like"/>
    <property type="match status" value="1"/>
</dbReference>
<dbReference type="Gene3D" id="2.40.50.40">
    <property type="match status" value="1"/>
</dbReference>
<feature type="compositionally biased region" description="Low complexity" evidence="3">
    <location>
        <begin position="301"/>
        <end position="327"/>
    </location>
</feature>
<dbReference type="PROSITE" id="PS50013">
    <property type="entry name" value="CHROMO_2"/>
    <property type="match status" value="1"/>
</dbReference>
<keyword evidence="2" id="KW-0175">Coiled coil</keyword>
<evidence type="ECO:0000313" key="6">
    <source>
        <dbReference type="Proteomes" id="UP000272025"/>
    </source>
</evidence>
<feature type="compositionally biased region" description="Acidic residues" evidence="3">
    <location>
        <begin position="403"/>
        <end position="421"/>
    </location>
</feature>
<gene>
    <name evidence="5" type="ORF">SODALDRAFT_112130</name>
</gene>
<dbReference type="AlphaFoldDB" id="A0A3N2Q2Z8"/>
<dbReference type="OrthoDB" id="3543857at2759"/>
<dbReference type="CDD" id="cd00024">
    <property type="entry name" value="CD_CSD"/>
    <property type="match status" value="1"/>
</dbReference>
<organism evidence="5 6">
    <name type="scientific">Sodiomyces alkalinus (strain CBS 110278 / VKM F-3762 / F11)</name>
    <name type="common">Alkaliphilic filamentous fungus</name>
    <dbReference type="NCBI Taxonomy" id="1314773"/>
    <lineage>
        <taxon>Eukaryota</taxon>
        <taxon>Fungi</taxon>
        <taxon>Dikarya</taxon>
        <taxon>Ascomycota</taxon>
        <taxon>Pezizomycotina</taxon>
        <taxon>Sordariomycetes</taxon>
        <taxon>Hypocreomycetidae</taxon>
        <taxon>Glomerellales</taxon>
        <taxon>Plectosphaerellaceae</taxon>
        <taxon>Sodiomyces</taxon>
    </lineage>
</organism>
<dbReference type="RefSeq" id="XP_028468918.1">
    <property type="nucleotide sequence ID" value="XM_028606556.1"/>
</dbReference>
<protein>
    <recommendedName>
        <fullName evidence="4">Chromo domain-containing protein</fullName>
    </recommendedName>
</protein>
<comment type="subunit">
    <text evidence="1">Component of the NuA4 histone acetyltransferase complex.</text>
</comment>
<dbReference type="STRING" id="1314773.A0A3N2Q2Z8"/>
<evidence type="ECO:0000256" key="3">
    <source>
        <dbReference type="SAM" id="MobiDB-lite"/>
    </source>
</evidence>
<dbReference type="GO" id="GO:0006338">
    <property type="term" value="P:chromatin remodeling"/>
    <property type="evidence" value="ECO:0007669"/>
    <property type="project" value="UniProtKB-ARBA"/>
</dbReference>
<feature type="region of interest" description="Disordered" evidence="3">
    <location>
        <begin position="239"/>
        <end position="421"/>
    </location>
</feature>
<evidence type="ECO:0000259" key="4">
    <source>
        <dbReference type="PROSITE" id="PS50013"/>
    </source>
</evidence>
<feature type="compositionally biased region" description="Polar residues" evidence="3">
    <location>
        <begin position="354"/>
        <end position="365"/>
    </location>
</feature>
<dbReference type="InterPro" id="IPR016197">
    <property type="entry name" value="Chromo-like_dom_sf"/>
</dbReference>
<feature type="domain" description="Chromo" evidence="4">
    <location>
        <begin position="422"/>
        <end position="465"/>
    </location>
</feature>
<name>A0A3N2Q2Z8_SODAK</name>
<keyword evidence="6" id="KW-1185">Reference proteome</keyword>
<evidence type="ECO:0000313" key="5">
    <source>
        <dbReference type="EMBL" id="ROT41112.1"/>
    </source>
</evidence>
<proteinExistence type="predicted"/>
<feature type="coiled-coil region" evidence="2">
    <location>
        <begin position="110"/>
        <end position="151"/>
    </location>
</feature>
<dbReference type="Pfam" id="PF00385">
    <property type="entry name" value="Chromo"/>
    <property type="match status" value="1"/>
</dbReference>
<feature type="region of interest" description="Disordered" evidence="3">
    <location>
        <begin position="165"/>
        <end position="201"/>
    </location>
</feature>
<feature type="compositionally biased region" description="Basic and acidic residues" evidence="3">
    <location>
        <begin position="167"/>
        <end position="187"/>
    </location>
</feature>
<feature type="compositionally biased region" description="Basic and acidic residues" evidence="3">
    <location>
        <begin position="521"/>
        <end position="542"/>
    </location>
</feature>
<dbReference type="EMBL" id="ML119052">
    <property type="protein sequence ID" value="ROT41112.1"/>
    <property type="molecule type" value="Genomic_DNA"/>
</dbReference>
<dbReference type="InterPro" id="IPR000953">
    <property type="entry name" value="Chromo/chromo_shadow_dom"/>
</dbReference>
<sequence length="589" mass="64904">MSSSSRTRYARTPGKVAAPAMPAKAWTLTVELDKETYCQYRPGRRRLAPITLLPTHDSQATIVEEYIVRPENSRDGQPHREYLITWPDLPTTRITVDAAEIRDYVSAREYERWNEVQAEARERAELAQEEAENVRAVEEALRREREEELAKRGILLRSGLLGSSRDNSVEMHTRSASREGRREEYAPSKKKGRPNSEADDEHIIREQLEDLGGWDDSRALNSECLLAMARDELTLTTSEAASRASSRLRHLEPPRKKQRTISPVPLQLGGPSRHQPTDTWAFARGASEAAPPSESIRRPARSSPTPRAQKNPGPGTPTTSGRLLTTTVSAPAKSLRETSRQPDATPRPRFTPLAVNSSRWTTVSNPSKSGKTPTPKPAAQDSSSTQKQRSKKKPTPRAKQSDADEAEGKDEGGDGNEGDPVYEVERLEATKVLMIGGEPVRHFLVRWKGDWSPDENPTWEPEDNIPAGMARRFLKKAKGLGLDGASDAPGASASRAGLWTQRKWSSVSEAFAGNVDDEEDGHGSDKASEQRGDDGFVAKTEKDDGDYGDELLLVTDDGSNTLAPISGQSVLSWELAMGRRFGDETGMVG</sequence>